<evidence type="ECO:0000256" key="7">
    <source>
        <dbReference type="ARBA" id="ARBA00023157"/>
    </source>
</evidence>
<dbReference type="FunFam" id="3.30.390.30:FF:000001">
    <property type="entry name" value="Dihydrolipoyl dehydrogenase"/>
    <property type="match status" value="1"/>
</dbReference>
<evidence type="ECO:0000313" key="17">
    <source>
        <dbReference type="Proteomes" id="UP000002534"/>
    </source>
</evidence>
<dbReference type="GO" id="GO:0004148">
    <property type="term" value="F:dihydrolipoyl dehydrogenase (NADH) activity"/>
    <property type="evidence" value="ECO:0007669"/>
    <property type="project" value="UniProtKB-EC"/>
</dbReference>
<protein>
    <recommendedName>
        <fullName evidence="2 13">Dihydrolipoyl dehydrogenase</fullName>
        <ecNumber evidence="2 13">1.8.1.4</ecNumber>
    </recommendedName>
</protein>
<evidence type="ECO:0000256" key="4">
    <source>
        <dbReference type="ARBA" id="ARBA00022827"/>
    </source>
</evidence>
<dbReference type="InterPro" id="IPR001100">
    <property type="entry name" value="Pyr_nuc-diS_OxRdtase"/>
</dbReference>
<dbReference type="OrthoDB" id="9786429at2"/>
<dbReference type="Pfam" id="PF07992">
    <property type="entry name" value="Pyr_redox_2"/>
    <property type="match status" value="1"/>
</dbReference>
<evidence type="ECO:0000256" key="2">
    <source>
        <dbReference type="ARBA" id="ARBA00012608"/>
    </source>
</evidence>
<feature type="binding site" evidence="11">
    <location>
        <position position="117"/>
    </location>
    <ligand>
        <name>FAD</name>
        <dbReference type="ChEBI" id="CHEBI:57692"/>
    </ligand>
</feature>
<dbReference type="eggNOG" id="COG1249">
    <property type="taxonomic scope" value="Bacteria"/>
</dbReference>
<dbReference type="PROSITE" id="PS00076">
    <property type="entry name" value="PYRIDINE_REDOX_1"/>
    <property type="match status" value="1"/>
</dbReference>
<comment type="cofactor">
    <cofactor evidence="11 13">
        <name>FAD</name>
        <dbReference type="ChEBI" id="CHEBI:57692"/>
    </cofactor>
    <text evidence="11 13">Binds 1 FAD per subunit.</text>
</comment>
<dbReference type="InterPro" id="IPR006258">
    <property type="entry name" value="Lipoamide_DH"/>
</dbReference>
<name>Q3A7N7_SYNC1</name>
<keyword evidence="3 13" id="KW-0285">Flavoprotein</keyword>
<dbReference type="SUPFAM" id="SSF51905">
    <property type="entry name" value="FAD/NAD(P)-binding domain"/>
    <property type="match status" value="1"/>
</dbReference>
<keyword evidence="7" id="KW-1015">Disulfide bond</keyword>
<dbReference type="STRING" id="338963.Pcar_0347"/>
<keyword evidence="8 13" id="KW-0676">Redox-active center</keyword>
<comment type="similarity">
    <text evidence="1 13">Belongs to the class-I pyridine nucleotide-disulfide oxidoreductase family.</text>
</comment>
<evidence type="ECO:0000256" key="6">
    <source>
        <dbReference type="ARBA" id="ARBA00023027"/>
    </source>
</evidence>
<dbReference type="AlphaFoldDB" id="Q3A7N7"/>
<dbReference type="Gene3D" id="3.30.390.30">
    <property type="match status" value="1"/>
</dbReference>
<feature type="domain" description="FAD/NAD(P)-binding" evidence="15">
    <location>
        <begin position="6"/>
        <end position="332"/>
    </location>
</feature>
<dbReference type="BioCyc" id="MetaCyc:MONOMER-14178"/>
<evidence type="ECO:0000256" key="5">
    <source>
        <dbReference type="ARBA" id="ARBA00023002"/>
    </source>
</evidence>
<sequence>MADEIFDLIVLGAGPGGYVGAIRAAQLGMKVAVVESRPTLGGVCLNEGCIPSKALLDSSEHFALARDKFDMHGIEIPAPKLNLAKMMERKEGVVSDLTGGIAFLFKKNKVTWIKGRGKLLGAGGDGLQQVEVTGKNAGVVKGKNVLLATGGKVAQVPGITVDNDVIIDNVGALSIDKVPEHLMIIGAGYIGLELGSVWLRLGSKVTVVEMLPKMLPKTDADTTQALQRSLKKQGMTFNMGTTVGGIEVSGGKATVKLVKNDKEKEVVCDKVLMSIGRKPNTDGLGLEELGVEMGERGTIKVDDNYATNVPGIYAIGDLIPGPMLAHKASEEAVVFVERLVGKNSEVHYGTIPGVCYTWPEVASVGKTEQQLQEEGTPVKVGKFNFVGNGRARAMAETEGFVKIIAHAENGQVLGVHIFGPRASDMIAEAVAVMSYGGTAHDIGAMFHGHPTLSEAVKEAALDVDGAAVHC</sequence>
<feature type="binding site" evidence="11">
    <location>
        <begin position="323"/>
        <end position="326"/>
    </location>
    <ligand>
        <name>FAD</name>
        <dbReference type="ChEBI" id="CHEBI:57692"/>
    </ligand>
</feature>
<comment type="catalytic activity">
    <reaction evidence="9 13">
        <text>N(6)-[(R)-dihydrolipoyl]-L-lysyl-[protein] + NAD(+) = N(6)-[(R)-lipoyl]-L-lysyl-[protein] + NADH + H(+)</text>
        <dbReference type="Rhea" id="RHEA:15045"/>
        <dbReference type="Rhea" id="RHEA-COMP:10474"/>
        <dbReference type="Rhea" id="RHEA-COMP:10475"/>
        <dbReference type="ChEBI" id="CHEBI:15378"/>
        <dbReference type="ChEBI" id="CHEBI:57540"/>
        <dbReference type="ChEBI" id="CHEBI:57945"/>
        <dbReference type="ChEBI" id="CHEBI:83099"/>
        <dbReference type="ChEBI" id="CHEBI:83100"/>
        <dbReference type="EC" id="1.8.1.4"/>
    </reaction>
</comment>
<evidence type="ECO:0000256" key="10">
    <source>
        <dbReference type="PIRSR" id="PIRSR000350-2"/>
    </source>
</evidence>
<gene>
    <name evidence="16" type="primary">acoL</name>
    <name evidence="16" type="ordered locus">Pcar_0347</name>
</gene>
<dbReference type="PRINTS" id="PR00411">
    <property type="entry name" value="PNDRDTASEI"/>
</dbReference>
<dbReference type="InterPro" id="IPR036188">
    <property type="entry name" value="FAD/NAD-bd_sf"/>
</dbReference>
<reference evidence="17" key="1">
    <citation type="submission" date="2005-10" db="EMBL/GenBank/DDBJ databases">
        <title>Complete sequence of Pelobacter carbinolicus DSM 2380.</title>
        <authorList>
            <person name="Copeland A."/>
            <person name="Lucas S."/>
            <person name="Lapidus A."/>
            <person name="Barry K."/>
            <person name="Detter J.C."/>
            <person name="Glavina T."/>
            <person name="Hammon N."/>
            <person name="Israni S."/>
            <person name="Pitluck S."/>
            <person name="Chertkov O."/>
            <person name="Schmutz J."/>
            <person name="Larimer F."/>
            <person name="Land M."/>
            <person name="Kyrpides N."/>
            <person name="Ivanova N."/>
            <person name="Richardson P."/>
        </authorList>
    </citation>
    <scope>NUCLEOTIDE SEQUENCE [LARGE SCALE GENOMIC DNA]</scope>
    <source>
        <strain evidence="17">DSM 2380 / NBRC 103641 / GraBd1</strain>
    </source>
</reference>
<organism evidence="16 17">
    <name type="scientific">Syntrophotalea carbinolica (strain DSM 2380 / NBRC 103641 / GraBd1)</name>
    <name type="common">Pelobacter carbinolicus</name>
    <dbReference type="NCBI Taxonomy" id="338963"/>
    <lineage>
        <taxon>Bacteria</taxon>
        <taxon>Pseudomonadati</taxon>
        <taxon>Thermodesulfobacteriota</taxon>
        <taxon>Desulfuromonadia</taxon>
        <taxon>Desulfuromonadales</taxon>
        <taxon>Syntrophotaleaceae</taxon>
        <taxon>Syntrophotalea</taxon>
    </lineage>
</organism>
<feature type="binding site" evidence="11">
    <location>
        <position position="317"/>
    </location>
    <ligand>
        <name>FAD</name>
        <dbReference type="ChEBI" id="CHEBI:57692"/>
    </ligand>
</feature>
<dbReference type="InterPro" id="IPR050151">
    <property type="entry name" value="Class-I_Pyr_Nuc-Dis_Oxidored"/>
</dbReference>
<feature type="binding site" evidence="11">
    <location>
        <position position="209"/>
    </location>
    <ligand>
        <name>NAD(+)</name>
        <dbReference type="ChEBI" id="CHEBI:57540"/>
    </ligand>
</feature>
<feature type="binding site" evidence="11">
    <location>
        <position position="276"/>
    </location>
    <ligand>
        <name>NAD(+)</name>
        <dbReference type="ChEBI" id="CHEBI:57540"/>
    </ligand>
</feature>
<dbReference type="HOGENOM" id="CLU_016755_0_3_7"/>
<dbReference type="InterPro" id="IPR023753">
    <property type="entry name" value="FAD/NAD-binding_dom"/>
</dbReference>
<dbReference type="GO" id="GO:0005737">
    <property type="term" value="C:cytoplasm"/>
    <property type="evidence" value="ECO:0007669"/>
    <property type="project" value="UniProtKB-ARBA"/>
</dbReference>
<evidence type="ECO:0000256" key="1">
    <source>
        <dbReference type="ARBA" id="ARBA00007532"/>
    </source>
</evidence>
<dbReference type="EC" id="1.8.1.4" evidence="2 13"/>
<keyword evidence="11" id="KW-0547">Nucleotide-binding</keyword>
<evidence type="ECO:0000256" key="8">
    <source>
        <dbReference type="ARBA" id="ARBA00023284"/>
    </source>
</evidence>
<evidence type="ECO:0000256" key="3">
    <source>
        <dbReference type="ARBA" id="ARBA00022630"/>
    </source>
</evidence>
<dbReference type="EMBL" id="CP000142">
    <property type="protein sequence ID" value="ABA87607.1"/>
    <property type="molecule type" value="Genomic_DNA"/>
</dbReference>
<evidence type="ECO:0000313" key="16">
    <source>
        <dbReference type="EMBL" id="ABA87607.1"/>
    </source>
</evidence>
<dbReference type="Pfam" id="PF02852">
    <property type="entry name" value="Pyr_redox_dim"/>
    <property type="match status" value="1"/>
</dbReference>
<dbReference type="SUPFAM" id="SSF55424">
    <property type="entry name" value="FAD/NAD-linked reductases, dimerisation (C-terminal) domain"/>
    <property type="match status" value="1"/>
</dbReference>
<dbReference type="GO" id="GO:0006103">
    <property type="term" value="P:2-oxoglutarate metabolic process"/>
    <property type="evidence" value="ECO:0007669"/>
    <property type="project" value="TreeGrafter"/>
</dbReference>
<dbReference type="InterPro" id="IPR004099">
    <property type="entry name" value="Pyr_nucl-diS_OxRdtase_dimer"/>
</dbReference>
<dbReference type="PRINTS" id="PR00368">
    <property type="entry name" value="FADPNR"/>
</dbReference>
<dbReference type="PANTHER" id="PTHR22912">
    <property type="entry name" value="DISULFIDE OXIDOREDUCTASE"/>
    <property type="match status" value="1"/>
</dbReference>
<feature type="domain" description="Pyridine nucleotide-disulphide oxidoreductase dimerisation" evidence="14">
    <location>
        <begin position="351"/>
        <end position="460"/>
    </location>
</feature>
<feature type="active site" description="Proton acceptor" evidence="10">
    <location>
        <position position="449"/>
    </location>
</feature>
<accession>Q3A7N7</accession>
<keyword evidence="4 11" id="KW-0274">FAD</keyword>
<comment type="miscellaneous">
    <text evidence="13">The active site is a redox-active disulfide bond.</text>
</comment>
<dbReference type="SABIO-RK" id="Q3A7N7"/>
<dbReference type="GO" id="GO:0050660">
    <property type="term" value="F:flavin adenine dinucleotide binding"/>
    <property type="evidence" value="ECO:0007669"/>
    <property type="project" value="InterPro"/>
</dbReference>
<feature type="binding site" evidence="11">
    <location>
        <begin position="186"/>
        <end position="193"/>
    </location>
    <ligand>
        <name>NAD(+)</name>
        <dbReference type="ChEBI" id="CHEBI:57540"/>
    </ligand>
</feature>
<proteinExistence type="inferred from homology"/>
<feature type="binding site" evidence="11">
    <location>
        <position position="53"/>
    </location>
    <ligand>
        <name>FAD</name>
        <dbReference type="ChEBI" id="CHEBI:57692"/>
    </ligand>
</feature>
<feature type="disulfide bond" description="Redox-active" evidence="12">
    <location>
        <begin position="44"/>
        <end position="49"/>
    </location>
</feature>
<evidence type="ECO:0000256" key="13">
    <source>
        <dbReference type="RuleBase" id="RU003692"/>
    </source>
</evidence>
<dbReference type="NCBIfam" id="TIGR01350">
    <property type="entry name" value="lipoamide_DH"/>
    <property type="match status" value="1"/>
</dbReference>
<evidence type="ECO:0000259" key="14">
    <source>
        <dbReference type="Pfam" id="PF02852"/>
    </source>
</evidence>
<dbReference type="Proteomes" id="UP000002534">
    <property type="component" value="Chromosome"/>
</dbReference>
<dbReference type="InterPro" id="IPR012999">
    <property type="entry name" value="Pyr_OxRdtase_I_AS"/>
</dbReference>
<evidence type="ECO:0000259" key="15">
    <source>
        <dbReference type="Pfam" id="PF07992"/>
    </source>
</evidence>
<dbReference type="PIRSF" id="PIRSF000350">
    <property type="entry name" value="Mercury_reductase_MerA"/>
    <property type="match status" value="1"/>
</dbReference>
<dbReference type="InterPro" id="IPR016156">
    <property type="entry name" value="FAD/NAD-linked_Rdtase_dimer_sf"/>
</dbReference>
<keyword evidence="6 11" id="KW-0520">NAD</keyword>
<dbReference type="PANTHER" id="PTHR22912:SF151">
    <property type="entry name" value="DIHYDROLIPOYL DEHYDROGENASE, MITOCHONDRIAL"/>
    <property type="match status" value="1"/>
</dbReference>
<keyword evidence="5 13" id="KW-0560">Oxidoreductase</keyword>
<dbReference type="KEGG" id="pca:Pcar_0347"/>
<evidence type="ECO:0000256" key="9">
    <source>
        <dbReference type="ARBA" id="ARBA00049187"/>
    </source>
</evidence>
<dbReference type="RefSeq" id="WP_011340026.1">
    <property type="nucleotide sequence ID" value="NC_007498.2"/>
</dbReference>
<keyword evidence="17" id="KW-1185">Reference proteome</keyword>
<evidence type="ECO:0000256" key="11">
    <source>
        <dbReference type="PIRSR" id="PIRSR000350-3"/>
    </source>
</evidence>
<evidence type="ECO:0000256" key="12">
    <source>
        <dbReference type="PIRSR" id="PIRSR000350-4"/>
    </source>
</evidence>
<dbReference type="Gene3D" id="3.50.50.60">
    <property type="entry name" value="FAD/NAD(P)-binding domain"/>
    <property type="match status" value="2"/>
</dbReference>
<reference evidence="16 17" key="2">
    <citation type="journal article" date="2012" name="BMC Genomics">
        <title>The genome of Pelobacter carbinolicus reveals surprising metabolic capabilities and physiological features.</title>
        <authorList>
            <person name="Aklujkar M."/>
            <person name="Haveman S.A."/>
            <person name="Didonato R.Jr."/>
            <person name="Chertkov O."/>
            <person name="Han C.S."/>
            <person name="Land M.L."/>
            <person name="Brown P."/>
            <person name="Lovley D.R."/>
        </authorList>
    </citation>
    <scope>NUCLEOTIDE SEQUENCE [LARGE SCALE GENOMIC DNA]</scope>
    <source>
        <strain evidence="17">DSM 2380 / NBRC 103641 / GraBd1</strain>
    </source>
</reference>